<dbReference type="SUPFAM" id="SSF103473">
    <property type="entry name" value="MFS general substrate transporter"/>
    <property type="match status" value="1"/>
</dbReference>
<gene>
    <name evidence="8" type="ORF">RUM43_010300</name>
</gene>
<feature type="region of interest" description="Disordered" evidence="5">
    <location>
        <begin position="1"/>
        <end position="21"/>
    </location>
</feature>
<feature type="compositionally biased region" description="Basic and acidic residues" evidence="5">
    <location>
        <begin position="1"/>
        <end position="11"/>
    </location>
</feature>
<feature type="transmembrane region" description="Helical" evidence="6">
    <location>
        <begin position="514"/>
        <end position="535"/>
    </location>
</feature>
<sequence>MSTSAAKDRGGSESVSCRESTKCEESDSEDVVSRIIGDYGKWQLQLTFFLALFNLPCTWHIYAMTFQAPEVNFWCSPPEGLEWLPPDLWRNISHTPPLSHNPKARDNPCQIWNVNYTNFTYDELVSADFAHKNIGVRNCDKWSYGESEIDETMVSQWNLVCDKSTLKDTAEMVFLAGVAIGGLISGIISDRFGRKKTLMTSLMLQIIVGVIIAFVPWFEVFLVLRCLLGFISVSVVFSGFVLCMELVGGKWRTVSGVSYLFPVPLSYIAFAGIAYFIRDWKQIQLAITLPAVLLLGLWWILPESPRWLLAMGRIEENVEILKEAAKTNKRTAVQNIDKSLRQSSAEEETDEKENVGIIDLFRYPNIRKKSLLLYVIWFSVYFVYYGLVMNLTNIGGDIYVNTIISGLVEIPAIALSILILLKMGRRWPLCLTLLGSGIACLLTLPFGEDREVLTITLAMFGKFAISSSNAIAPVYTAELFPTVVRNLGVGSSNVAAGVALVLVPYLWNLAAIDFRFPMGLLGSFGVVGGISVLFLEETANRPMLNTLKEGENL</sequence>
<dbReference type="GO" id="GO:0022857">
    <property type="term" value="F:transmembrane transporter activity"/>
    <property type="evidence" value="ECO:0007669"/>
    <property type="project" value="InterPro"/>
</dbReference>
<proteinExistence type="predicted"/>
<feature type="transmembrane region" description="Helical" evidence="6">
    <location>
        <begin position="398"/>
        <end position="421"/>
    </location>
</feature>
<evidence type="ECO:0000256" key="4">
    <source>
        <dbReference type="ARBA" id="ARBA00023136"/>
    </source>
</evidence>
<dbReference type="InterPro" id="IPR005828">
    <property type="entry name" value="MFS_sugar_transport-like"/>
</dbReference>
<dbReference type="InterPro" id="IPR020846">
    <property type="entry name" value="MFS_dom"/>
</dbReference>
<dbReference type="Proteomes" id="UP001372834">
    <property type="component" value="Unassembled WGS sequence"/>
</dbReference>
<evidence type="ECO:0000256" key="6">
    <source>
        <dbReference type="SAM" id="Phobius"/>
    </source>
</evidence>
<evidence type="ECO:0000256" key="5">
    <source>
        <dbReference type="SAM" id="MobiDB-lite"/>
    </source>
</evidence>
<evidence type="ECO:0000259" key="7">
    <source>
        <dbReference type="PROSITE" id="PS50850"/>
    </source>
</evidence>
<dbReference type="InterPro" id="IPR005829">
    <property type="entry name" value="Sugar_transporter_CS"/>
</dbReference>
<reference evidence="8 9" key="1">
    <citation type="submission" date="2023-10" db="EMBL/GenBank/DDBJ databases">
        <title>Genomes of two closely related lineages of the louse Polyplax serrata with different host specificities.</title>
        <authorList>
            <person name="Martinu J."/>
            <person name="Tarabai H."/>
            <person name="Stefka J."/>
            <person name="Hypsa V."/>
        </authorList>
    </citation>
    <scope>NUCLEOTIDE SEQUENCE [LARGE SCALE GENOMIC DNA]</scope>
    <source>
        <strain evidence="8">HR10_N</strain>
    </source>
</reference>
<dbReference type="PANTHER" id="PTHR24064">
    <property type="entry name" value="SOLUTE CARRIER FAMILY 22 MEMBER"/>
    <property type="match status" value="1"/>
</dbReference>
<feature type="transmembrane region" description="Helical" evidence="6">
    <location>
        <begin position="283"/>
        <end position="301"/>
    </location>
</feature>
<feature type="transmembrane region" description="Helical" evidence="6">
    <location>
        <begin position="227"/>
        <end position="247"/>
    </location>
</feature>
<dbReference type="GO" id="GO:0016020">
    <property type="term" value="C:membrane"/>
    <property type="evidence" value="ECO:0007669"/>
    <property type="project" value="UniProtKB-SubCell"/>
</dbReference>
<dbReference type="EMBL" id="JAWJWE010000004">
    <property type="protein sequence ID" value="KAK6636638.1"/>
    <property type="molecule type" value="Genomic_DNA"/>
</dbReference>
<feature type="transmembrane region" description="Helical" evidence="6">
    <location>
        <begin position="452"/>
        <end position="475"/>
    </location>
</feature>
<evidence type="ECO:0000313" key="9">
    <source>
        <dbReference type="Proteomes" id="UP001372834"/>
    </source>
</evidence>
<feature type="transmembrane region" description="Helical" evidence="6">
    <location>
        <begin position="172"/>
        <end position="190"/>
    </location>
</feature>
<feature type="transmembrane region" description="Helical" evidence="6">
    <location>
        <begin position="487"/>
        <end position="508"/>
    </location>
</feature>
<dbReference type="Pfam" id="PF00083">
    <property type="entry name" value="Sugar_tr"/>
    <property type="match status" value="1"/>
</dbReference>
<feature type="transmembrane region" description="Helical" evidence="6">
    <location>
        <begin position="202"/>
        <end position="221"/>
    </location>
</feature>
<dbReference type="PROSITE" id="PS50850">
    <property type="entry name" value="MFS"/>
    <property type="match status" value="1"/>
</dbReference>
<feature type="transmembrane region" description="Helical" evidence="6">
    <location>
        <begin position="371"/>
        <end position="392"/>
    </location>
</feature>
<dbReference type="Gene3D" id="1.20.1250.20">
    <property type="entry name" value="MFS general substrate transporter like domains"/>
    <property type="match status" value="1"/>
</dbReference>
<feature type="transmembrane region" description="Helical" evidence="6">
    <location>
        <begin position="428"/>
        <end position="446"/>
    </location>
</feature>
<protein>
    <recommendedName>
        <fullName evidence="7">Major facilitator superfamily (MFS) profile domain-containing protein</fullName>
    </recommendedName>
</protein>
<keyword evidence="3 6" id="KW-1133">Transmembrane helix</keyword>
<evidence type="ECO:0000256" key="3">
    <source>
        <dbReference type="ARBA" id="ARBA00022989"/>
    </source>
</evidence>
<keyword evidence="4 6" id="KW-0472">Membrane</keyword>
<accession>A0AAN8P415</accession>
<comment type="caution">
    <text evidence="8">The sequence shown here is derived from an EMBL/GenBank/DDBJ whole genome shotgun (WGS) entry which is preliminary data.</text>
</comment>
<evidence type="ECO:0000256" key="2">
    <source>
        <dbReference type="ARBA" id="ARBA00022692"/>
    </source>
</evidence>
<dbReference type="InterPro" id="IPR036259">
    <property type="entry name" value="MFS_trans_sf"/>
</dbReference>
<feature type="domain" description="Major facilitator superfamily (MFS) profile" evidence="7">
    <location>
        <begin position="119"/>
        <end position="540"/>
    </location>
</feature>
<name>A0AAN8P415_POLSC</name>
<feature type="transmembrane region" description="Helical" evidence="6">
    <location>
        <begin position="259"/>
        <end position="277"/>
    </location>
</feature>
<organism evidence="8 9">
    <name type="scientific">Polyplax serrata</name>
    <name type="common">Common mouse louse</name>
    <dbReference type="NCBI Taxonomy" id="468196"/>
    <lineage>
        <taxon>Eukaryota</taxon>
        <taxon>Metazoa</taxon>
        <taxon>Ecdysozoa</taxon>
        <taxon>Arthropoda</taxon>
        <taxon>Hexapoda</taxon>
        <taxon>Insecta</taxon>
        <taxon>Pterygota</taxon>
        <taxon>Neoptera</taxon>
        <taxon>Paraneoptera</taxon>
        <taxon>Psocodea</taxon>
        <taxon>Troctomorpha</taxon>
        <taxon>Phthiraptera</taxon>
        <taxon>Anoplura</taxon>
        <taxon>Polyplacidae</taxon>
        <taxon>Polyplax</taxon>
    </lineage>
</organism>
<dbReference type="PROSITE" id="PS00216">
    <property type="entry name" value="SUGAR_TRANSPORT_1"/>
    <property type="match status" value="1"/>
</dbReference>
<comment type="subcellular location">
    <subcellularLocation>
        <location evidence="1">Membrane</location>
        <topology evidence="1">Multi-pass membrane protein</topology>
    </subcellularLocation>
</comment>
<dbReference type="CDD" id="cd17317">
    <property type="entry name" value="MFS_SLC22"/>
    <property type="match status" value="1"/>
</dbReference>
<evidence type="ECO:0000313" key="8">
    <source>
        <dbReference type="EMBL" id="KAK6636638.1"/>
    </source>
</evidence>
<dbReference type="AlphaFoldDB" id="A0AAN8P415"/>
<keyword evidence="2 6" id="KW-0812">Transmembrane</keyword>
<evidence type="ECO:0000256" key="1">
    <source>
        <dbReference type="ARBA" id="ARBA00004141"/>
    </source>
</evidence>